<dbReference type="STRING" id="595434.RISK_001860"/>
<gene>
    <name evidence="2" type="ORF">RISK_001860</name>
</gene>
<comment type="caution">
    <text evidence="2">The sequence shown here is derived from an EMBL/GenBank/DDBJ whole genome shotgun (WGS) entry which is preliminary data.</text>
</comment>
<feature type="transmembrane region" description="Helical" evidence="1">
    <location>
        <begin position="148"/>
        <end position="168"/>
    </location>
</feature>
<feature type="transmembrane region" description="Helical" evidence="1">
    <location>
        <begin position="62"/>
        <end position="87"/>
    </location>
</feature>
<keyword evidence="1" id="KW-0472">Membrane</keyword>
<dbReference type="AlphaFoldDB" id="A0A0J1EKE9"/>
<evidence type="ECO:0000256" key="1">
    <source>
        <dbReference type="SAM" id="Phobius"/>
    </source>
</evidence>
<keyword evidence="1" id="KW-1133">Transmembrane helix</keyword>
<dbReference type="EMBL" id="LECT01000016">
    <property type="protein sequence ID" value="KLU06009.1"/>
    <property type="molecule type" value="Genomic_DNA"/>
</dbReference>
<dbReference type="Proteomes" id="UP000036367">
    <property type="component" value="Unassembled WGS sequence"/>
</dbReference>
<feature type="transmembrane region" description="Helical" evidence="1">
    <location>
        <begin position="16"/>
        <end position="37"/>
    </location>
</feature>
<name>A0A0J1EKE9_RHOIS</name>
<sequence>MKATLQQLIYRIKGSYWFIPSLMVFSAIVLSQLTIWLDRTLGYTWLQDYWFTSMNQPDGARALLATVAGSMITVAGVTFSLTILAVSHATSHFGPRLLDNFMRDRGNQITLGTFVATFLYCLLVLRVVRGGSVPESWDLTVEAFVPQLSLFLSLVLTIASVGELIYFIHHVPDSIHISTVLRRLSIDMSNKFDELYPETMGQALEEEQDVPSLSNDFLHVVTSEGAGYLQGIDDEQLIRFAKEQQAVVRLVKRPGDFVCRSEVIAEVTRITGWSDDDARQIRRGFAIGYSRTPTQDVFFILNEFVEVATRALSPGVNDPFTAMQCIDWLSDGLIQLSQRKLPTRYRMDENEELRIITTEVTRADFVQSMIWQLVPYVRGDRNVSQYFIASLERVIQISDCKTLNQLIEEPIRTLEQAWQDEN</sequence>
<accession>A0A0J1EKE9</accession>
<reference evidence="2" key="1">
    <citation type="submission" date="2015-05" db="EMBL/GenBank/DDBJ databases">
        <title>Permanent draft genome of Rhodopirellula islandicus K833.</title>
        <authorList>
            <person name="Kizina J."/>
            <person name="Richter M."/>
            <person name="Glockner F.O."/>
            <person name="Harder J."/>
        </authorList>
    </citation>
    <scope>NUCLEOTIDE SEQUENCE [LARGE SCALE GENOMIC DNA]</scope>
    <source>
        <strain evidence="2">K833</strain>
    </source>
</reference>
<protein>
    <recommendedName>
        <fullName evidence="4">DUF2254 domain-containing protein</fullName>
    </recommendedName>
</protein>
<proteinExistence type="predicted"/>
<organism evidence="2 3">
    <name type="scientific">Rhodopirellula islandica</name>
    <dbReference type="NCBI Taxonomy" id="595434"/>
    <lineage>
        <taxon>Bacteria</taxon>
        <taxon>Pseudomonadati</taxon>
        <taxon>Planctomycetota</taxon>
        <taxon>Planctomycetia</taxon>
        <taxon>Pirellulales</taxon>
        <taxon>Pirellulaceae</taxon>
        <taxon>Rhodopirellula</taxon>
    </lineage>
</organism>
<evidence type="ECO:0008006" key="4">
    <source>
        <dbReference type="Google" id="ProtNLM"/>
    </source>
</evidence>
<dbReference type="PATRIC" id="fig|595434.4.peg.1780"/>
<evidence type="ECO:0000313" key="3">
    <source>
        <dbReference type="Proteomes" id="UP000036367"/>
    </source>
</evidence>
<keyword evidence="3" id="KW-1185">Reference proteome</keyword>
<keyword evidence="1" id="KW-0812">Transmembrane</keyword>
<dbReference type="Pfam" id="PF10011">
    <property type="entry name" value="DUF2254"/>
    <property type="match status" value="1"/>
</dbReference>
<evidence type="ECO:0000313" key="2">
    <source>
        <dbReference type="EMBL" id="KLU06009.1"/>
    </source>
</evidence>
<dbReference type="InterPro" id="IPR018723">
    <property type="entry name" value="DUF2254_membrane"/>
</dbReference>
<feature type="transmembrane region" description="Helical" evidence="1">
    <location>
        <begin position="108"/>
        <end position="128"/>
    </location>
</feature>
<dbReference type="OrthoDB" id="2955631at2"/>